<evidence type="ECO:0000313" key="2">
    <source>
        <dbReference type="Proteomes" id="UP001157502"/>
    </source>
</evidence>
<organism evidence="1 2">
    <name type="scientific">Dallia pectoralis</name>
    <name type="common">Alaska blackfish</name>
    <dbReference type="NCBI Taxonomy" id="75939"/>
    <lineage>
        <taxon>Eukaryota</taxon>
        <taxon>Metazoa</taxon>
        <taxon>Chordata</taxon>
        <taxon>Craniata</taxon>
        <taxon>Vertebrata</taxon>
        <taxon>Euteleostomi</taxon>
        <taxon>Actinopterygii</taxon>
        <taxon>Neopterygii</taxon>
        <taxon>Teleostei</taxon>
        <taxon>Protacanthopterygii</taxon>
        <taxon>Esociformes</taxon>
        <taxon>Umbridae</taxon>
        <taxon>Dallia</taxon>
    </lineage>
</organism>
<protein>
    <submittedName>
        <fullName evidence="1">Uncharacterized protein</fullName>
    </submittedName>
</protein>
<dbReference type="Proteomes" id="UP001157502">
    <property type="component" value="Chromosome 1"/>
</dbReference>
<comment type="caution">
    <text evidence="1">The sequence shown here is derived from an EMBL/GenBank/DDBJ whole genome shotgun (WGS) entry which is preliminary data.</text>
</comment>
<proteinExistence type="predicted"/>
<accession>A0ACC2HMQ0</accession>
<evidence type="ECO:0000313" key="1">
    <source>
        <dbReference type="EMBL" id="KAJ8017222.1"/>
    </source>
</evidence>
<keyword evidence="2" id="KW-1185">Reference proteome</keyword>
<gene>
    <name evidence="1" type="ORF">DPEC_G00015560</name>
</gene>
<name>A0ACC2HMQ0_DALPE</name>
<dbReference type="EMBL" id="CM055728">
    <property type="protein sequence ID" value="KAJ8017222.1"/>
    <property type="molecule type" value="Genomic_DNA"/>
</dbReference>
<sequence length="267" mass="29414">MNTSEINSTIVDNLYISGCCIAASCAVNLVLSVPANGYVIYQILNGGMTALELFAFNLAVSENLFCLSSVLYAVSKFITTTPVVRAGKIALGFMFTGRPLFQCCICVERYLAVVHPVIFLKYKPLRYRLACCGAVWLLVLVVTLVCIFVTLSVYIYAVLVQNIILVCVMMFCCLSVLRALKRAGPGKGDREGTNMTKMKAFKIILLIQVTMLVSYVPLLTVSSLYLVLDVVVWHFSYSIIFLILLTTGLVQPLLHIHRAGKLSCIKA</sequence>
<reference evidence="1" key="1">
    <citation type="submission" date="2021-05" db="EMBL/GenBank/DDBJ databases">
        <authorList>
            <person name="Pan Q."/>
            <person name="Jouanno E."/>
            <person name="Zahm M."/>
            <person name="Klopp C."/>
            <person name="Cabau C."/>
            <person name="Louis A."/>
            <person name="Berthelot C."/>
            <person name="Parey E."/>
            <person name="Roest Crollius H."/>
            <person name="Montfort J."/>
            <person name="Robinson-Rechavi M."/>
            <person name="Bouchez O."/>
            <person name="Lampietro C."/>
            <person name="Lopez Roques C."/>
            <person name="Donnadieu C."/>
            <person name="Postlethwait J."/>
            <person name="Bobe J."/>
            <person name="Dillon D."/>
            <person name="Chandos A."/>
            <person name="von Hippel F."/>
            <person name="Guiguen Y."/>
        </authorList>
    </citation>
    <scope>NUCLEOTIDE SEQUENCE</scope>
    <source>
        <strain evidence="1">YG-Jan2019</strain>
    </source>
</reference>